<keyword evidence="2" id="KW-0175">Coiled coil</keyword>
<dbReference type="OMA" id="FACKEVI"/>
<keyword evidence="5" id="KW-1185">Reference proteome</keyword>
<dbReference type="Gene3D" id="3.30.420.10">
    <property type="entry name" value="Ribonuclease H-like superfamily/Ribonuclease H"/>
    <property type="match status" value="1"/>
</dbReference>
<organism evidence="4">
    <name type="scientific">Rosellinia necatrix</name>
    <name type="common">White root-rot fungus</name>
    <dbReference type="NCBI Taxonomy" id="77044"/>
    <lineage>
        <taxon>Eukaryota</taxon>
        <taxon>Fungi</taxon>
        <taxon>Dikarya</taxon>
        <taxon>Ascomycota</taxon>
        <taxon>Pezizomycotina</taxon>
        <taxon>Sordariomycetes</taxon>
        <taxon>Xylariomycetidae</taxon>
        <taxon>Xylariales</taxon>
        <taxon>Xylariaceae</taxon>
        <taxon>Rosellinia</taxon>
    </lineage>
</organism>
<dbReference type="PROSITE" id="PS51253">
    <property type="entry name" value="HTH_CENPB"/>
    <property type="match status" value="1"/>
</dbReference>
<dbReference type="EMBL" id="DF977486">
    <property type="protein sequence ID" value="GAP89887.1"/>
    <property type="molecule type" value="Genomic_DNA"/>
</dbReference>
<dbReference type="InterPro" id="IPR004875">
    <property type="entry name" value="DDE_SF_endonuclease_dom"/>
</dbReference>
<evidence type="ECO:0000256" key="2">
    <source>
        <dbReference type="SAM" id="Coils"/>
    </source>
</evidence>
<dbReference type="OrthoDB" id="4694018at2759"/>
<name>A0A1W2TNE1_ROSNE</name>
<evidence type="ECO:0000259" key="3">
    <source>
        <dbReference type="PROSITE" id="PS51253"/>
    </source>
</evidence>
<reference evidence="4" key="1">
    <citation type="submission" date="2016-03" db="EMBL/GenBank/DDBJ databases">
        <title>Draft genome sequence of Rosellinia necatrix.</title>
        <authorList>
            <person name="Kanematsu S."/>
        </authorList>
    </citation>
    <scope>NUCLEOTIDE SEQUENCE [LARGE SCALE GENOMIC DNA]</scope>
    <source>
        <strain evidence="4">W97</strain>
    </source>
</reference>
<feature type="domain" description="HTH CENPB-type" evidence="3">
    <location>
        <begin position="49"/>
        <end position="119"/>
    </location>
</feature>
<dbReference type="Proteomes" id="UP000054516">
    <property type="component" value="Unassembled WGS sequence"/>
</dbReference>
<sequence length="554" mass="62132">MPASSQEMHAKAAIRDVQLGMSVRGAALKWNVQRTYLQRRFQGIPTRKETNRSLQALSPYLENQLATWCIGQAKLGYAPSLTKLRMIAQRALAASSGPRTLGPTWHHQFLARNASVRSTRCHIVNYQRVNGATAQNIHVFFDRLDTEGVANIPPSRTYNMDEMGIGQGVDGNHWVIAPNNRQRALKKGQEKGEWITALECISASGDSLPPLLIFKGANVQSQWFPDNSAGMWDNWRFRASPNGWTCNQTGVDWLKDIFIPYIRGLHGNIWVALVCDGHDSHTNDEFLALCVANKVWLVFYEPHCSHVLQPLDVGVFSAVKKRLKKLLRETLNATLGIMGTKEDVLLCYRQARLETLGVQRIRNAWKTAGIYPRDRSKPLSSKYVMLETERVPKVGSKGLLPVRRPSTPDFLGEVVLTPVITPAGGQELRRIGRKLDIEVPLAFRASHRLLVRKASKALDQQAQEIANLRAQVDFYKEKALKNVKPTRQAVKPTPGERFVAMTDIREAKRKLRGRVVYVDEASDCDVVSDSENTDNGLIEPADETQDCIIVETAD</sequence>
<evidence type="ECO:0000313" key="4">
    <source>
        <dbReference type="EMBL" id="GAP89887.1"/>
    </source>
</evidence>
<dbReference type="GO" id="GO:0003677">
    <property type="term" value="F:DNA binding"/>
    <property type="evidence" value="ECO:0007669"/>
    <property type="project" value="UniProtKB-KW"/>
</dbReference>
<proteinExistence type="predicted"/>
<evidence type="ECO:0000313" key="5">
    <source>
        <dbReference type="Proteomes" id="UP000054516"/>
    </source>
</evidence>
<keyword evidence="1" id="KW-0238">DNA-binding</keyword>
<evidence type="ECO:0000256" key="1">
    <source>
        <dbReference type="ARBA" id="ARBA00023125"/>
    </source>
</evidence>
<dbReference type="InterPro" id="IPR036397">
    <property type="entry name" value="RNaseH_sf"/>
</dbReference>
<dbReference type="PANTHER" id="PTHR19303">
    <property type="entry name" value="TRANSPOSON"/>
    <property type="match status" value="1"/>
</dbReference>
<protein>
    <submittedName>
        <fullName evidence="4">Putative transposase</fullName>
    </submittedName>
</protein>
<gene>
    <name evidence="4" type="ORF">SAMD00023353_4100160</name>
</gene>
<dbReference type="AlphaFoldDB" id="A0A1W2TNE1"/>
<dbReference type="PANTHER" id="PTHR19303:SF74">
    <property type="entry name" value="POGO TRANSPOSABLE ELEMENT WITH KRAB DOMAIN"/>
    <property type="match status" value="1"/>
</dbReference>
<feature type="coiled-coil region" evidence="2">
    <location>
        <begin position="451"/>
        <end position="478"/>
    </location>
</feature>
<dbReference type="InterPro" id="IPR006600">
    <property type="entry name" value="HTH_CenpB_DNA-bd_dom"/>
</dbReference>
<dbReference type="InterPro" id="IPR050863">
    <property type="entry name" value="CenT-Element_Derived"/>
</dbReference>
<accession>A0A1W2TNE1</accession>
<dbReference type="Pfam" id="PF03184">
    <property type="entry name" value="DDE_1"/>
    <property type="match status" value="1"/>
</dbReference>
<dbReference type="GO" id="GO:0005634">
    <property type="term" value="C:nucleus"/>
    <property type="evidence" value="ECO:0007669"/>
    <property type="project" value="TreeGrafter"/>
</dbReference>
<dbReference type="STRING" id="77044.A0A1W2TNE1"/>